<dbReference type="EMBL" id="JACHXK010000017">
    <property type="protein sequence ID" value="MBB3113236.1"/>
    <property type="molecule type" value="Genomic_DNA"/>
</dbReference>
<proteinExistence type="predicted"/>
<keyword evidence="2" id="KW-1185">Reference proteome</keyword>
<dbReference type="Proteomes" id="UP000570361">
    <property type="component" value="Unassembled WGS sequence"/>
</dbReference>
<sequence>MKPSFKHSHPMMNNWSVYLLLLSFVVLVIPLNTSHPQPASLHMISFAGSGHAYDVSAANPPPWNKSFPPPAARLFRSMQISLPNLIGSHTAWLGNSIPLLVKHERLDPIKYTSNYVDAVPF</sequence>
<protein>
    <submittedName>
        <fullName evidence="1">Uncharacterized protein</fullName>
    </submittedName>
</protein>
<dbReference type="RefSeq" id="WP_183603329.1">
    <property type="nucleotide sequence ID" value="NZ_JACHXK010000017.1"/>
</dbReference>
<reference evidence="1 2" key="1">
    <citation type="submission" date="2020-08" db="EMBL/GenBank/DDBJ databases">
        <title>Genomic Encyclopedia of Type Strains, Phase III (KMG-III): the genomes of soil and plant-associated and newly described type strains.</title>
        <authorList>
            <person name="Whitman W."/>
        </authorList>
    </citation>
    <scope>NUCLEOTIDE SEQUENCE [LARGE SCALE GENOMIC DNA]</scope>
    <source>
        <strain evidence="1 2">CECT 5862</strain>
    </source>
</reference>
<evidence type="ECO:0000313" key="1">
    <source>
        <dbReference type="EMBL" id="MBB3113236.1"/>
    </source>
</evidence>
<organism evidence="1 2">
    <name type="scientific">Paenibacillus phyllosphaerae</name>
    <dbReference type="NCBI Taxonomy" id="274593"/>
    <lineage>
        <taxon>Bacteria</taxon>
        <taxon>Bacillati</taxon>
        <taxon>Bacillota</taxon>
        <taxon>Bacilli</taxon>
        <taxon>Bacillales</taxon>
        <taxon>Paenibacillaceae</taxon>
        <taxon>Paenibacillus</taxon>
    </lineage>
</organism>
<name>A0A7W5B3H1_9BACL</name>
<accession>A0A7W5B3H1</accession>
<gene>
    <name evidence="1" type="ORF">FHS18_005339</name>
</gene>
<comment type="caution">
    <text evidence="1">The sequence shown here is derived from an EMBL/GenBank/DDBJ whole genome shotgun (WGS) entry which is preliminary data.</text>
</comment>
<evidence type="ECO:0000313" key="2">
    <source>
        <dbReference type="Proteomes" id="UP000570361"/>
    </source>
</evidence>
<dbReference type="AlphaFoldDB" id="A0A7W5B3H1"/>